<keyword evidence="4" id="KW-0472">Membrane</keyword>
<proteinExistence type="predicted"/>
<accession>A0A556TT71</accession>
<dbReference type="Proteomes" id="UP000319801">
    <property type="component" value="Unassembled WGS sequence"/>
</dbReference>
<dbReference type="PROSITE" id="PS51469">
    <property type="entry name" value="SUN"/>
    <property type="match status" value="1"/>
</dbReference>
<dbReference type="OrthoDB" id="2160638at2759"/>
<dbReference type="AlphaFoldDB" id="A0A556TT71"/>
<organism evidence="7 8">
    <name type="scientific">Bagarius yarrelli</name>
    <name type="common">Goonch</name>
    <name type="synonym">Bagrus yarrelli</name>
    <dbReference type="NCBI Taxonomy" id="175774"/>
    <lineage>
        <taxon>Eukaryota</taxon>
        <taxon>Metazoa</taxon>
        <taxon>Chordata</taxon>
        <taxon>Craniata</taxon>
        <taxon>Vertebrata</taxon>
        <taxon>Euteleostomi</taxon>
        <taxon>Actinopterygii</taxon>
        <taxon>Neopterygii</taxon>
        <taxon>Teleostei</taxon>
        <taxon>Ostariophysi</taxon>
        <taxon>Siluriformes</taxon>
        <taxon>Sisoridae</taxon>
        <taxon>Sisorinae</taxon>
        <taxon>Bagarius</taxon>
    </lineage>
</organism>
<dbReference type="PANTHER" id="PTHR12911:SF22">
    <property type="entry name" value="SUN DOMAIN-CONTAINING PROTEIN 2"/>
    <property type="match status" value="1"/>
</dbReference>
<evidence type="ECO:0000256" key="5">
    <source>
        <dbReference type="SAM" id="MobiDB-lite"/>
    </source>
</evidence>
<keyword evidence="2" id="KW-0812">Transmembrane</keyword>
<feature type="domain" description="SUN" evidence="6">
    <location>
        <begin position="77"/>
        <end position="239"/>
    </location>
</feature>
<name>A0A556TT71_BAGYA</name>
<evidence type="ECO:0000256" key="4">
    <source>
        <dbReference type="ARBA" id="ARBA00023136"/>
    </source>
</evidence>
<feature type="region of interest" description="Disordered" evidence="5">
    <location>
        <begin position="294"/>
        <end position="314"/>
    </location>
</feature>
<dbReference type="PANTHER" id="PTHR12911">
    <property type="entry name" value="SAD1/UNC-84-LIKE PROTEIN-RELATED"/>
    <property type="match status" value="1"/>
</dbReference>
<dbReference type="Pfam" id="PF07738">
    <property type="entry name" value="Sad1_UNC"/>
    <property type="match status" value="1"/>
</dbReference>
<evidence type="ECO:0000313" key="7">
    <source>
        <dbReference type="EMBL" id="TSK58152.1"/>
    </source>
</evidence>
<sequence>MYRRSPRLIEIGYYNPERRISYREAAVRRSSHGVLHTTMSEITMSECQKLEDELIAYSELNRYTVDDIGMADYALESVGSIVNGSSQTYEPAYCKDLQHVLSIWCKNNGPATVIQPEVFPGKCWAFKGSQGHLVISLSFLVRITHVTLEHLPQALSPNDYITTAPKYFAVFGMINEKMQGKCLGIFTYDRNGKSIQTFKLQAELRAAVFLALEEQDKVEVNGLDTRESLSRELDFSESEGNKSIPLLIELIKRNRNKEKFSILQEPSPRQIAEAQKKFDCRCKIPRYKGYLKASAAQEEPPGPQAGEPPSHSESLISQKNRAFVIGEGFVASRHEPLALRRPLDVGLDDEDDEGDSFFDDPLPKPQKTYGCLSAIGSDTEGDGEDMFSDAENKHNINSEPRRAGSALTAGITVSPRSDTMSIKSAELNKENPVSSKDDSKEKDPQGVKTLKEKTGSPLPADEELDYDDDFNSHNSKSELSISEEIEEVSAEGPDISDKLEEITQDASISQTSQAADYMEDVA</sequence>
<dbReference type="GO" id="GO:0005637">
    <property type="term" value="C:nuclear inner membrane"/>
    <property type="evidence" value="ECO:0007669"/>
    <property type="project" value="UniProtKB-SubCell"/>
</dbReference>
<feature type="compositionally biased region" description="Basic and acidic residues" evidence="5">
    <location>
        <begin position="435"/>
        <end position="454"/>
    </location>
</feature>
<dbReference type="EMBL" id="VCAZ01000016">
    <property type="protein sequence ID" value="TSK58152.1"/>
    <property type="molecule type" value="Genomic_DNA"/>
</dbReference>
<comment type="subcellular location">
    <subcellularLocation>
        <location evidence="1">Nucleus inner membrane</location>
    </subcellularLocation>
</comment>
<dbReference type="Gene3D" id="2.60.120.260">
    <property type="entry name" value="Galactose-binding domain-like"/>
    <property type="match status" value="1"/>
</dbReference>
<keyword evidence="3" id="KW-1133">Transmembrane helix</keyword>
<dbReference type="InterPro" id="IPR045119">
    <property type="entry name" value="SUN1-5"/>
</dbReference>
<reference evidence="7 8" key="1">
    <citation type="journal article" date="2019" name="Genome Biol. Evol.">
        <title>Whole-Genome Sequencing of the Giant Devil Catfish, Bagarius yarrelli.</title>
        <authorList>
            <person name="Jiang W."/>
            <person name="Lv Y."/>
            <person name="Cheng L."/>
            <person name="Yang K."/>
            <person name="Chao B."/>
            <person name="Wang X."/>
            <person name="Li Y."/>
            <person name="Pan X."/>
            <person name="You X."/>
            <person name="Zhang Y."/>
            <person name="Yang J."/>
            <person name="Li J."/>
            <person name="Zhang X."/>
            <person name="Liu S."/>
            <person name="Sun C."/>
            <person name="Yang J."/>
            <person name="Shi Q."/>
        </authorList>
    </citation>
    <scope>NUCLEOTIDE SEQUENCE [LARGE SCALE GENOMIC DNA]</scope>
    <source>
        <strain evidence="7">JWS20170419001</strain>
        <tissue evidence="7">Muscle</tissue>
    </source>
</reference>
<keyword evidence="8" id="KW-1185">Reference proteome</keyword>
<gene>
    <name evidence="7" type="ORF">Baya_3800</name>
</gene>
<protein>
    <submittedName>
        <fullName evidence="7">SUN domain-containing protein 2</fullName>
    </submittedName>
</protein>
<evidence type="ECO:0000256" key="2">
    <source>
        <dbReference type="ARBA" id="ARBA00022692"/>
    </source>
</evidence>
<dbReference type="GO" id="GO:0034993">
    <property type="term" value="C:meiotic nuclear membrane microtubule tethering complex"/>
    <property type="evidence" value="ECO:0007669"/>
    <property type="project" value="TreeGrafter"/>
</dbReference>
<evidence type="ECO:0000256" key="3">
    <source>
        <dbReference type="ARBA" id="ARBA00022989"/>
    </source>
</evidence>
<dbReference type="InterPro" id="IPR012919">
    <property type="entry name" value="SUN_dom"/>
</dbReference>
<feature type="compositionally biased region" description="Acidic residues" evidence="5">
    <location>
        <begin position="379"/>
        <end position="388"/>
    </location>
</feature>
<feature type="region of interest" description="Disordered" evidence="5">
    <location>
        <begin position="350"/>
        <end position="496"/>
    </location>
</feature>
<comment type="caution">
    <text evidence="7">The sequence shown here is derived from an EMBL/GenBank/DDBJ whole genome shotgun (WGS) entry which is preliminary data.</text>
</comment>
<feature type="compositionally biased region" description="Acidic residues" evidence="5">
    <location>
        <begin position="460"/>
        <end position="469"/>
    </location>
</feature>
<feature type="compositionally biased region" description="Basic and acidic residues" evidence="5">
    <location>
        <begin position="390"/>
        <end position="402"/>
    </location>
</feature>
<evidence type="ECO:0000313" key="8">
    <source>
        <dbReference type="Proteomes" id="UP000319801"/>
    </source>
</evidence>
<evidence type="ECO:0000259" key="6">
    <source>
        <dbReference type="PROSITE" id="PS51469"/>
    </source>
</evidence>
<dbReference type="GO" id="GO:0043495">
    <property type="term" value="F:protein-membrane adaptor activity"/>
    <property type="evidence" value="ECO:0007669"/>
    <property type="project" value="TreeGrafter"/>
</dbReference>
<evidence type="ECO:0000256" key="1">
    <source>
        <dbReference type="ARBA" id="ARBA00004540"/>
    </source>
</evidence>
<feature type="compositionally biased region" description="Low complexity" evidence="5">
    <location>
        <begin position="294"/>
        <end position="309"/>
    </location>
</feature>